<sequence length="233" mass="26427">MYAKKESKRISATRFARYFPGCKIPITYLHPVLLWHTVTTSIEKLVSKPDAVPRDAKIYTLMTTDHGNTDGSLWQAHIRADMQSQCSHALPHCSVWMEAMIRGSWVIRLPDDSELVAPPVNIEAIAEGKLWYEAVGGARLPAAMLANERAGKSSFAVGWREKELALLKTSQQWRQDNPGKSTSHWYNEKLVGAKLLSAEERRGKHEYLSLRPIREITPHGWQRVGMNDVLEKI</sequence>
<keyword evidence="2" id="KW-1185">Reference proteome</keyword>
<dbReference type="Proteomes" id="UP000193144">
    <property type="component" value="Unassembled WGS sequence"/>
</dbReference>
<organism evidence="1 2">
    <name type="scientific">Clohesyomyces aquaticus</name>
    <dbReference type="NCBI Taxonomy" id="1231657"/>
    <lineage>
        <taxon>Eukaryota</taxon>
        <taxon>Fungi</taxon>
        <taxon>Dikarya</taxon>
        <taxon>Ascomycota</taxon>
        <taxon>Pezizomycotina</taxon>
        <taxon>Dothideomycetes</taxon>
        <taxon>Pleosporomycetidae</taxon>
        <taxon>Pleosporales</taxon>
        <taxon>Lindgomycetaceae</taxon>
        <taxon>Clohesyomyces</taxon>
    </lineage>
</organism>
<dbReference type="AlphaFoldDB" id="A0A1Y2A7Z4"/>
<reference evidence="1 2" key="1">
    <citation type="submission" date="2016-07" db="EMBL/GenBank/DDBJ databases">
        <title>Pervasive Adenine N6-methylation of Active Genes in Fungi.</title>
        <authorList>
            <consortium name="DOE Joint Genome Institute"/>
            <person name="Mondo S.J."/>
            <person name="Dannebaum R.O."/>
            <person name="Kuo R.C."/>
            <person name="Labutti K."/>
            <person name="Haridas S."/>
            <person name="Kuo A."/>
            <person name="Salamov A."/>
            <person name="Ahrendt S.R."/>
            <person name="Lipzen A."/>
            <person name="Sullivan W."/>
            <person name="Andreopoulos W.B."/>
            <person name="Clum A."/>
            <person name="Lindquist E."/>
            <person name="Daum C."/>
            <person name="Ramamoorthy G.K."/>
            <person name="Gryganskyi A."/>
            <person name="Culley D."/>
            <person name="Magnuson J.K."/>
            <person name="James T.Y."/>
            <person name="O'Malley M.A."/>
            <person name="Stajich J.E."/>
            <person name="Spatafora J.W."/>
            <person name="Visel A."/>
            <person name="Grigoriev I.V."/>
        </authorList>
    </citation>
    <scope>NUCLEOTIDE SEQUENCE [LARGE SCALE GENOMIC DNA]</scope>
    <source>
        <strain evidence="1 2">CBS 115471</strain>
    </source>
</reference>
<comment type="caution">
    <text evidence="1">The sequence shown here is derived from an EMBL/GenBank/DDBJ whole genome shotgun (WGS) entry which is preliminary data.</text>
</comment>
<accession>A0A1Y2A7Z4</accession>
<protein>
    <submittedName>
        <fullName evidence="1">Uncharacterized protein</fullName>
    </submittedName>
</protein>
<evidence type="ECO:0000313" key="2">
    <source>
        <dbReference type="Proteomes" id="UP000193144"/>
    </source>
</evidence>
<dbReference type="OrthoDB" id="4192220at2759"/>
<evidence type="ECO:0000313" key="1">
    <source>
        <dbReference type="EMBL" id="ORY18636.1"/>
    </source>
</evidence>
<proteinExistence type="predicted"/>
<gene>
    <name evidence="1" type="ORF">BCR34DRAFT_582916</name>
</gene>
<name>A0A1Y2A7Z4_9PLEO</name>
<dbReference type="EMBL" id="MCFA01000006">
    <property type="protein sequence ID" value="ORY18636.1"/>
    <property type="molecule type" value="Genomic_DNA"/>
</dbReference>